<comment type="caution">
    <text evidence="2">The sequence shown here is derived from an EMBL/GenBank/DDBJ whole genome shotgun (WGS) entry which is preliminary data.</text>
</comment>
<dbReference type="Proteomes" id="UP000663882">
    <property type="component" value="Unassembled WGS sequence"/>
</dbReference>
<dbReference type="AlphaFoldDB" id="A0A815T419"/>
<gene>
    <name evidence="2" type="ORF">RFH988_LOCUS38739</name>
</gene>
<evidence type="ECO:0000313" key="3">
    <source>
        <dbReference type="Proteomes" id="UP000663882"/>
    </source>
</evidence>
<feature type="compositionally biased region" description="Polar residues" evidence="1">
    <location>
        <begin position="50"/>
        <end position="60"/>
    </location>
</feature>
<feature type="region of interest" description="Disordered" evidence="1">
    <location>
        <begin position="50"/>
        <end position="117"/>
    </location>
</feature>
<reference evidence="2" key="1">
    <citation type="submission" date="2021-02" db="EMBL/GenBank/DDBJ databases">
        <authorList>
            <person name="Nowell W R."/>
        </authorList>
    </citation>
    <scope>NUCLEOTIDE SEQUENCE</scope>
</reference>
<feature type="compositionally biased region" description="Low complexity" evidence="1">
    <location>
        <begin position="68"/>
        <end position="85"/>
    </location>
</feature>
<sequence length="117" mass="12863">MSNQVLSSSTGSSITINMTSPIHRIIADTSLSSPLDYISSSEQININRNLSLDKSNSEPSTVLHERLSNSSSATSYSSKSSNNDSLRFFSPYSSVVIEENDDEDNVRSNDDTNNRHD</sequence>
<evidence type="ECO:0000313" key="2">
    <source>
        <dbReference type="EMBL" id="CAF1500432.1"/>
    </source>
</evidence>
<evidence type="ECO:0000256" key="1">
    <source>
        <dbReference type="SAM" id="MobiDB-lite"/>
    </source>
</evidence>
<name>A0A815T419_9BILA</name>
<proteinExistence type="predicted"/>
<accession>A0A815T419</accession>
<feature type="compositionally biased region" description="Basic and acidic residues" evidence="1">
    <location>
        <begin position="105"/>
        <end position="117"/>
    </location>
</feature>
<protein>
    <submittedName>
        <fullName evidence="2">Uncharacterized protein</fullName>
    </submittedName>
</protein>
<dbReference type="EMBL" id="CAJNOO010010825">
    <property type="protein sequence ID" value="CAF1500432.1"/>
    <property type="molecule type" value="Genomic_DNA"/>
</dbReference>
<organism evidence="2 3">
    <name type="scientific">Rotaria sordida</name>
    <dbReference type="NCBI Taxonomy" id="392033"/>
    <lineage>
        <taxon>Eukaryota</taxon>
        <taxon>Metazoa</taxon>
        <taxon>Spiralia</taxon>
        <taxon>Gnathifera</taxon>
        <taxon>Rotifera</taxon>
        <taxon>Eurotatoria</taxon>
        <taxon>Bdelloidea</taxon>
        <taxon>Philodinida</taxon>
        <taxon>Philodinidae</taxon>
        <taxon>Rotaria</taxon>
    </lineage>
</organism>